<dbReference type="PROSITE" id="PS51475">
    <property type="entry name" value="PROTEASOME_ALPHA_2"/>
    <property type="match status" value="1"/>
</dbReference>
<dbReference type="InterPro" id="IPR023332">
    <property type="entry name" value="Proteasome_alpha-type"/>
</dbReference>
<comment type="subunit">
    <text evidence="4">The 20S proteasome core is composed of 28 subunits that are arranged in four stacked rings, resulting in a barrel-shaped structure. The two end rings are each formed by seven alpha subunits, and the two central rings are each formed by seven beta subunits.</text>
</comment>
<keyword evidence="2 3" id="KW-0647">Proteasome</keyword>
<protein>
    <recommendedName>
        <fullName evidence="4">Proteasome subunit alpha type</fullName>
    </recommendedName>
</protein>
<evidence type="ECO:0000313" key="6">
    <source>
        <dbReference type="EMBL" id="KAK9833466.1"/>
    </source>
</evidence>
<comment type="similarity">
    <text evidence="3 4">Belongs to the peptidase T1A family.</text>
</comment>
<dbReference type="SMART" id="SM00948">
    <property type="entry name" value="Proteasome_A_N"/>
    <property type="match status" value="1"/>
</dbReference>
<dbReference type="FunFam" id="3.60.20.10:FF:000004">
    <property type="entry name" value="Proteasome subunit alpha type-4"/>
    <property type="match status" value="1"/>
</dbReference>
<dbReference type="GO" id="GO:0019773">
    <property type="term" value="C:proteasome core complex, alpha-subunit complex"/>
    <property type="evidence" value="ECO:0007669"/>
    <property type="project" value="UniProtKB-UniRule"/>
</dbReference>
<dbReference type="InterPro" id="IPR000426">
    <property type="entry name" value="Proteasome_asu_N"/>
</dbReference>
<organism evidence="6 7">
    <name type="scientific">Elliptochloris bilobata</name>
    <dbReference type="NCBI Taxonomy" id="381761"/>
    <lineage>
        <taxon>Eukaryota</taxon>
        <taxon>Viridiplantae</taxon>
        <taxon>Chlorophyta</taxon>
        <taxon>core chlorophytes</taxon>
        <taxon>Trebouxiophyceae</taxon>
        <taxon>Trebouxiophyceae incertae sedis</taxon>
        <taxon>Elliptochloris clade</taxon>
        <taxon>Elliptochloris</taxon>
    </lineage>
</organism>
<keyword evidence="1 4" id="KW-0963">Cytoplasm</keyword>
<dbReference type="GO" id="GO:0005737">
    <property type="term" value="C:cytoplasm"/>
    <property type="evidence" value="ECO:0007669"/>
    <property type="project" value="UniProtKB-SubCell"/>
</dbReference>
<name>A0AAW1RJ44_9CHLO</name>
<comment type="subcellular location">
    <subcellularLocation>
        <location evidence="4">Cytoplasm</location>
    </subcellularLocation>
    <subcellularLocation>
        <location evidence="4">Nucleus</location>
    </subcellularLocation>
</comment>
<dbReference type="GO" id="GO:0006511">
    <property type="term" value="P:ubiquitin-dependent protein catabolic process"/>
    <property type="evidence" value="ECO:0007669"/>
    <property type="project" value="InterPro"/>
</dbReference>
<evidence type="ECO:0000256" key="1">
    <source>
        <dbReference type="ARBA" id="ARBA00022490"/>
    </source>
</evidence>
<keyword evidence="4" id="KW-0539">Nucleus</keyword>
<evidence type="ECO:0000256" key="4">
    <source>
        <dbReference type="RuleBase" id="RU000551"/>
    </source>
</evidence>
<dbReference type="Pfam" id="PF00227">
    <property type="entry name" value="Proteasome"/>
    <property type="match status" value="1"/>
</dbReference>
<keyword evidence="7" id="KW-1185">Reference proteome</keyword>
<comment type="caution">
    <text evidence="6">The sequence shown here is derived from an EMBL/GenBank/DDBJ whole genome shotgun (WGS) entry which is preliminary data.</text>
</comment>
<accession>A0AAW1RJ44</accession>
<sequence>MSSRYDRAITVFSPDGHLFQVEYAQEAVRKGTLAVGVRGTDIIVLGVEKKSAAKLQDARTVRKIMRVDEHICLAFAGLTADARVLVNRARTEAQSYRLTLDERAGVEYLTKWIAGVQQKYTQSGGVRPFGISTLIVGFGAGGRPALFQTDPSGTYSEWKANAIGRNSKTVREFLEKHYEEASGNAAVKLAIRALMETVEASSKSIEIAVMERETGLRFMPDAEVDALVAEIEAEKAAAEAARRGPAAGS</sequence>
<dbReference type="AlphaFoldDB" id="A0AAW1RJ44"/>
<gene>
    <name evidence="6" type="ORF">WJX81_007553</name>
</gene>
<evidence type="ECO:0000256" key="3">
    <source>
        <dbReference type="PROSITE-ProRule" id="PRU00808"/>
    </source>
</evidence>
<dbReference type="Gene3D" id="3.60.20.10">
    <property type="entry name" value="Glutamine Phosphoribosylpyrophosphate, subunit 1, domain 1"/>
    <property type="match status" value="1"/>
</dbReference>
<proteinExistence type="inferred from homology"/>
<dbReference type="EMBL" id="JALJOU010000036">
    <property type="protein sequence ID" value="KAK9833466.1"/>
    <property type="molecule type" value="Genomic_DNA"/>
</dbReference>
<dbReference type="CDD" id="cd03755">
    <property type="entry name" value="proteasome_alpha_type_7"/>
    <property type="match status" value="1"/>
</dbReference>
<comment type="function">
    <text evidence="4">The proteasome is a multicatalytic proteinase complex which is characterized by its ability to cleave peptides with Arg, Phe, Tyr, Leu, and Glu adjacent to the leaving group at neutral or slightly basic pH.</text>
</comment>
<evidence type="ECO:0000259" key="5">
    <source>
        <dbReference type="PROSITE" id="PS00388"/>
    </source>
</evidence>
<dbReference type="GO" id="GO:0005634">
    <property type="term" value="C:nucleus"/>
    <property type="evidence" value="ECO:0007669"/>
    <property type="project" value="UniProtKB-SubCell"/>
</dbReference>
<dbReference type="Proteomes" id="UP001445335">
    <property type="component" value="Unassembled WGS sequence"/>
</dbReference>
<evidence type="ECO:0000256" key="2">
    <source>
        <dbReference type="ARBA" id="ARBA00022942"/>
    </source>
</evidence>
<dbReference type="PANTHER" id="PTHR11599">
    <property type="entry name" value="PROTEASOME SUBUNIT ALPHA/BETA"/>
    <property type="match status" value="1"/>
</dbReference>
<reference evidence="6 7" key="1">
    <citation type="journal article" date="2024" name="Nat. Commun.">
        <title>Phylogenomics reveals the evolutionary origins of lichenization in chlorophyte algae.</title>
        <authorList>
            <person name="Puginier C."/>
            <person name="Libourel C."/>
            <person name="Otte J."/>
            <person name="Skaloud P."/>
            <person name="Haon M."/>
            <person name="Grisel S."/>
            <person name="Petersen M."/>
            <person name="Berrin J.G."/>
            <person name="Delaux P.M."/>
            <person name="Dal Grande F."/>
            <person name="Keller J."/>
        </authorList>
    </citation>
    <scope>NUCLEOTIDE SEQUENCE [LARGE SCALE GENOMIC DNA]</scope>
    <source>
        <strain evidence="6 7">SAG 245.80</strain>
    </source>
</reference>
<feature type="domain" description="Proteasome alpha-type subunits" evidence="5">
    <location>
        <begin position="5"/>
        <end position="27"/>
    </location>
</feature>
<dbReference type="PROSITE" id="PS00388">
    <property type="entry name" value="PROTEASOME_ALPHA_1"/>
    <property type="match status" value="1"/>
</dbReference>
<dbReference type="InterPro" id="IPR050115">
    <property type="entry name" value="Proteasome_alpha"/>
</dbReference>
<dbReference type="InterPro" id="IPR029055">
    <property type="entry name" value="Ntn_hydrolases_N"/>
</dbReference>
<dbReference type="SUPFAM" id="SSF56235">
    <property type="entry name" value="N-terminal nucleophile aminohydrolases (Ntn hydrolases)"/>
    <property type="match status" value="1"/>
</dbReference>
<evidence type="ECO:0000313" key="7">
    <source>
        <dbReference type="Proteomes" id="UP001445335"/>
    </source>
</evidence>
<dbReference type="NCBIfam" id="NF003075">
    <property type="entry name" value="PRK03996.1"/>
    <property type="match status" value="1"/>
</dbReference>
<dbReference type="Pfam" id="PF10584">
    <property type="entry name" value="Proteasome_A_N"/>
    <property type="match status" value="1"/>
</dbReference>
<dbReference type="InterPro" id="IPR001353">
    <property type="entry name" value="Proteasome_sua/b"/>
</dbReference>